<evidence type="ECO:0000313" key="2">
    <source>
        <dbReference type="Proteomes" id="UP000267017"/>
    </source>
</evidence>
<protein>
    <submittedName>
        <fullName evidence="1">Uncharacterized protein</fullName>
    </submittedName>
</protein>
<dbReference type="Proteomes" id="UP000267017">
    <property type="component" value="Unassembled WGS sequence"/>
</dbReference>
<sequence length="96" mass="11413">MTGIRYLIRTKHTMRASEPQQSEYPLVLDRFRNPTLGELTNMLKVHGFDMVICDFSRLIFNPIEEFETEVIAIQVTGWTVDHSWKKENETRRAKWN</sequence>
<keyword evidence="2" id="KW-1185">Reference proteome</keyword>
<proteinExistence type="predicted"/>
<dbReference type="AlphaFoldDB" id="A0A3P3TCB6"/>
<gene>
    <name evidence="1" type="ORF">EHV15_34645</name>
</gene>
<organism evidence="1 2">
    <name type="scientific">Paenibacillus oralis</name>
    <dbReference type="NCBI Taxonomy" id="2490856"/>
    <lineage>
        <taxon>Bacteria</taxon>
        <taxon>Bacillati</taxon>
        <taxon>Bacillota</taxon>
        <taxon>Bacilli</taxon>
        <taxon>Bacillales</taxon>
        <taxon>Paenibacillaceae</taxon>
        <taxon>Paenibacillus</taxon>
    </lineage>
</organism>
<reference evidence="1 2" key="1">
    <citation type="submission" date="2018-11" db="EMBL/GenBank/DDBJ databases">
        <title>Genome sequencing of Paenibacillus sp. KCOM 3021 (= ChDC PVNT-B20).</title>
        <authorList>
            <person name="Kook J.-K."/>
            <person name="Park S.-N."/>
            <person name="Lim Y.K."/>
        </authorList>
    </citation>
    <scope>NUCLEOTIDE SEQUENCE [LARGE SCALE GENOMIC DNA]</scope>
    <source>
        <strain evidence="1 2">KCOM 3021</strain>
    </source>
</reference>
<accession>A0A3P3TCB6</accession>
<evidence type="ECO:0000313" key="1">
    <source>
        <dbReference type="EMBL" id="RRJ54738.1"/>
    </source>
</evidence>
<name>A0A3P3TCB6_9BACL</name>
<comment type="caution">
    <text evidence="1">The sequence shown here is derived from an EMBL/GenBank/DDBJ whole genome shotgun (WGS) entry which is preliminary data.</text>
</comment>
<dbReference type="EMBL" id="RRCN01000002">
    <property type="protein sequence ID" value="RRJ54738.1"/>
    <property type="molecule type" value="Genomic_DNA"/>
</dbReference>
<dbReference type="RefSeq" id="WP_128635824.1">
    <property type="nucleotide sequence ID" value="NZ_RRCN01000002.1"/>
</dbReference>